<dbReference type="RefSeq" id="WP_308951174.1">
    <property type="nucleotide sequence ID" value="NZ_JARXHW010000033.1"/>
</dbReference>
<evidence type="ECO:0000259" key="3">
    <source>
        <dbReference type="Pfam" id="PF00685"/>
    </source>
</evidence>
<dbReference type="Proteomes" id="UP001225316">
    <property type="component" value="Unassembled WGS sequence"/>
</dbReference>
<evidence type="ECO:0000313" key="5">
    <source>
        <dbReference type="Proteomes" id="UP001225316"/>
    </source>
</evidence>
<evidence type="ECO:0000256" key="1">
    <source>
        <dbReference type="ARBA" id="ARBA00005771"/>
    </source>
</evidence>
<name>A0ABU1AZ69_9BACT</name>
<reference evidence="4 5" key="1">
    <citation type="submission" date="2023-04" db="EMBL/GenBank/DDBJ databases">
        <title>A novel bacteria isolated from coastal sediment.</title>
        <authorList>
            <person name="Liu X.-J."/>
            <person name="Du Z.-J."/>
        </authorList>
    </citation>
    <scope>NUCLEOTIDE SEQUENCE [LARGE SCALE GENOMIC DNA]</scope>
    <source>
        <strain evidence="4 5">SDUM461003</strain>
    </source>
</reference>
<dbReference type="EMBL" id="JARXHW010000033">
    <property type="protein sequence ID" value="MDQ8208554.1"/>
    <property type="molecule type" value="Genomic_DNA"/>
</dbReference>
<dbReference type="InterPro" id="IPR027417">
    <property type="entry name" value="P-loop_NTPase"/>
</dbReference>
<gene>
    <name evidence="4" type="ORF">QEH52_13600</name>
</gene>
<feature type="domain" description="Sulfotransferase" evidence="3">
    <location>
        <begin position="77"/>
        <end position="232"/>
    </location>
</feature>
<keyword evidence="5" id="KW-1185">Reference proteome</keyword>
<sequence>MDQQAHISHRICEKVNPYLTRYFGKPLKQIQVVEYPKCGGTWLARMLRSYLGVERKHGTTHLPKHYSVYQTHLLHNTQYYRNIALLRDPRDVWVSFYFHERYLSKESIFGFKDTASHPENMLAYMKHKLARADETTPGFTYTAFVNSWQNKAETCWVRYEEMHQNPVAALSKALQSLGLEPDQPRVEAAVKEHEFKNITGRKIGEEDVSSHKRKGIVGDWKNYFNQEMAQLVHHEQPLLYQLGYEKDSTWLDHLG</sequence>
<dbReference type="Pfam" id="PF00685">
    <property type="entry name" value="Sulfotransfer_1"/>
    <property type="match status" value="1"/>
</dbReference>
<protein>
    <submittedName>
        <fullName evidence="4">Sulfotransferase domain-containing protein</fullName>
    </submittedName>
</protein>
<comment type="similarity">
    <text evidence="1">Belongs to the sulfotransferase 1 family.</text>
</comment>
<comment type="caution">
    <text evidence="4">The sequence shown here is derived from an EMBL/GenBank/DDBJ whole genome shotgun (WGS) entry which is preliminary data.</text>
</comment>
<organism evidence="4 5">
    <name type="scientific">Thalassobacterium maritimum</name>
    <dbReference type="NCBI Taxonomy" id="3041265"/>
    <lineage>
        <taxon>Bacteria</taxon>
        <taxon>Pseudomonadati</taxon>
        <taxon>Verrucomicrobiota</taxon>
        <taxon>Opitutia</taxon>
        <taxon>Puniceicoccales</taxon>
        <taxon>Coraliomargaritaceae</taxon>
        <taxon>Thalassobacterium</taxon>
    </lineage>
</organism>
<dbReference type="InterPro" id="IPR000863">
    <property type="entry name" value="Sulfotransferase_dom"/>
</dbReference>
<dbReference type="SUPFAM" id="SSF52540">
    <property type="entry name" value="P-loop containing nucleoside triphosphate hydrolases"/>
    <property type="match status" value="1"/>
</dbReference>
<accession>A0ABU1AZ69</accession>
<proteinExistence type="inferred from homology"/>
<dbReference type="PANTHER" id="PTHR11783">
    <property type="entry name" value="SULFOTRANSFERASE SULT"/>
    <property type="match status" value="1"/>
</dbReference>
<evidence type="ECO:0000313" key="4">
    <source>
        <dbReference type="EMBL" id="MDQ8208554.1"/>
    </source>
</evidence>
<keyword evidence="2" id="KW-0808">Transferase</keyword>
<evidence type="ECO:0000256" key="2">
    <source>
        <dbReference type="ARBA" id="ARBA00022679"/>
    </source>
</evidence>
<dbReference type="Gene3D" id="3.40.50.300">
    <property type="entry name" value="P-loop containing nucleotide triphosphate hydrolases"/>
    <property type="match status" value="1"/>
</dbReference>